<keyword evidence="5 8" id="KW-0812">Transmembrane</keyword>
<dbReference type="PROSITE" id="PS50928">
    <property type="entry name" value="ABC_TM1"/>
    <property type="match status" value="1"/>
</dbReference>
<feature type="transmembrane region" description="Helical" evidence="8">
    <location>
        <begin position="254"/>
        <end position="274"/>
    </location>
</feature>
<feature type="domain" description="ABC transmembrane type-1" evidence="9">
    <location>
        <begin position="63"/>
        <end position="273"/>
    </location>
</feature>
<dbReference type="InterPro" id="IPR035906">
    <property type="entry name" value="MetI-like_sf"/>
</dbReference>
<feature type="transmembrane region" description="Helical" evidence="8">
    <location>
        <begin position="194"/>
        <end position="222"/>
    </location>
</feature>
<protein>
    <recommendedName>
        <fullName evidence="9">ABC transmembrane type-1 domain-containing protein</fullName>
    </recommendedName>
</protein>
<evidence type="ECO:0000256" key="3">
    <source>
        <dbReference type="ARBA" id="ARBA00022475"/>
    </source>
</evidence>
<sequence>MGGRVKIALLLAPAVGVIGVLFAGGLGAAFVQSLGYMPAIGMNEWSLDAYRQVLSDGDFLDSLALTLYVSGVSTGLSTVLAVLAALALRRSGGRVSAVVFQLPITIPHLVAAVGIALVVAQTGLGARLAAALGLIGEPGDFPALLYDRYSVGIILTYVWKEVPFIALVVLASLRGVASELEEVARTLGAGAWQRFWYVVFPVISPSVVAASLLVFAFTFGAFEVPYLLGKSYPTMLPVMAYDEYREIDLAARPGAMAINVLIALITGAVAALYLRLAGDLGRRRG</sequence>
<dbReference type="GO" id="GO:0005886">
    <property type="term" value="C:plasma membrane"/>
    <property type="evidence" value="ECO:0007669"/>
    <property type="project" value="UniProtKB-SubCell"/>
</dbReference>
<dbReference type="PANTHER" id="PTHR43357">
    <property type="entry name" value="INNER MEMBRANE ABC TRANSPORTER PERMEASE PROTEIN YDCV"/>
    <property type="match status" value="1"/>
</dbReference>
<dbReference type="SUPFAM" id="SSF161098">
    <property type="entry name" value="MetI-like"/>
    <property type="match status" value="1"/>
</dbReference>
<feature type="transmembrane region" description="Helical" evidence="8">
    <location>
        <begin position="109"/>
        <end position="129"/>
    </location>
</feature>
<comment type="subcellular location">
    <subcellularLocation>
        <location evidence="1">Cell inner membrane</location>
        <topology evidence="1">Multi-pass membrane protein</topology>
    </subcellularLocation>
    <subcellularLocation>
        <location evidence="8">Cell membrane</location>
        <topology evidence="8">Multi-pass membrane protein</topology>
    </subcellularLocation>
</comment>
<evidence type="ECO:0000256" key="7">
    <source>
        <dbReference type="ARBA" id="ARBA00023136"/>
    </source>
</evidence>
<dbReference type="InterPro" id="IPR000515">
    <property type="entry name" value="MetI-like"/>
</dbReference>
<comment type="similarity">
    <text evidence="8">Belongs to the binding-protein-dependent transport system permease family.</text>
</comment>
<keyword evidence="7 8" id="KW-0472">Membrane</keyword>
<dbReference type="Pfam" id="PF00528">
    <property type="entry name" value="BPD_transp_1"/>
    <property type="match status" value="1"/>
</dbReference>
<evidence type="ECO:0000313" key="10">
    <source>
        <dbReference type="EMBL" id="CAA9392883.1"/>
    </source>
</evidence>
<evidence type="ECO:0000256" key="8">
    <source>
        <dbReference type="RuleBase" id="RU363032"/>
    </source>
</evidence>
<dbReference type="PANTHER" id="PTHR43357:SF4">
    <property type="entry name" value="INNER MEMBRANE ABC TRANSPORTER PERMEASE PROTEIN YDCV"/>
    <property type="match status" value="1"/>
</dbReference>
<dbReference type="GO" id="GO:0055085">
    <property type="term" value="P:transmembrane transport"/>
    <property type="evidence" value="ECO:0007669"/>
    <property type="project" value="InterPro"/>
</dbReference>
<keyword evidence="3" id="KW-1003">Cell membrane</keyword>
<evidence type="ECO:0000256" key="2">
    <source>
        <dbReference type="ARBA" id="ARBA00022448"/>
    </source>
</evidence>
<keyword evidence="4" id="KW-0997">Cell inner membrane</keyword>
<evidence type="ECO:0000259" key="9">
    <source>
        <dbReference type="PROSITE" id="PS50928"/>
    </source>
</evidence>
<dbReference type="AlphaFoldDB" id="A0A6J4NQF0"/>
<feature type="transmembrane region" description="Helical" evidence="8">
    <location>
        <begin position="149"/>
        <end position="173"/>
    </location>
</feature>
<evidence type="ECO:0000256" key="6">
    <source>
        <dbReference type="ARBA" id="ARBA00022989"/>
    </source>
</evidence>
<dbReference type="Gene3D" id="1.10.3720.10">
    <property type="entry name" value="MetI-like"/>
    <property type="match status" value="1"/>
</dbReference>
<dbReference type="EMBL" id="CADCUT010000045">
    <property type="protein sequence ID" value="CAA9392883.1"/>
    <property type="molecule type" value="Genomic_DNA"/>
</dbReference>
<evidence type="ECO:0000256" key="1">
    <source>
        <dbReference type="ARBA" id="ARBA00004429"/>
    </source>
</evidence>
<evidence type="ECO:0000256" key="5">
    <source>
        <dbReference type="ARBA" id="ARBA00022692"/>
    </source>
</evidence>
<gene>
    <name evidence="10" type="ORF">AVDCRST_MAG03-730</name>
</gene>
<accession>A0A6J4NQF0</accession>
<proteinExistence type="inferred from homology"/>
<organism evidence="10">
    <name type="scientific">uncultured Rubrobacteraceae bacterium</name>
    <dbReference type="NCBI Taxonomy" id="349277"/>
    <lineage>
        <taxon>Bacteria</taxon>
        <taxon>Bacillati</taxon>
        <taxon>Actinomycetota</taxon>
        <taxon>Rubrobacteria</taxon>
        <taxon>Rubrobacterales</taxon>
        <taxon>Rubrobacteraceae</taxon>
        <taxon>environmental samples</taxon>
    </lineage>
</organism>
<reference evidence="10" key="1">
    <citation type="submission" date="2020-02" db="EMBL/GenBank/DDBJ databases">
        <authorList>
            <person name="Meier V. D."/>
        </authorList>
    </citation>
    <scope>NUCLEOTIDE SEQUENCE</scope>
    <source>
        <strain evidence="10">AVDCRST_MAG03</strain>
    </source>
</reference>
<keyword evidence="2 8" id="KW-0813">Transport</keyword>
<evidence type="ECO:0000256" key="4">
    <source>
        <dbReference type="ARBA" id="ARBA00022519"/>
    </source>
</evidence>
<feature type="transmembrane region" description="Helical" evidence="8">
    <location>
        <begin position="65"/>
        <end position="88"/>
    </location>
</feature>
<name>A0A6J4NQF0_9ACTN</name>
<dbReference type="CDD" id="cd06261">
    <property type="entry name" value="TM_PBP2"/>
    <property type="match status" value="1"/>
</dbReference>
<feature type="transmembrane region" description="Helical" evidence="8">
    <location>
        <begin position="7"/>
        <end position="31"/>
    </location>
</feature>
<keyword evidence="6 8" id="KW-1133">Transmembrane helix</keyword>